<dbReference type="AlphaFoldDB" id="A0AAX4JL14"/>
<evidence type="ECO:0000256" key="7">
    <source>
        <dbReference type="ARBA" id="ARBA00022801"/>
    </source>
</evidence>
<evidence type="ECO:0000256" key="3">
    <source>
        <dbReference type="ARBA" id="ARBA00022490"/>
    </source>
</evidence>
<evidence type="ECO:0000256" key="1">
    <source>
        <dbReference type="ARBA" id="ARBA00004123"/>
    </source>
</evidence>
<dbReference type="PANTHER" id="PTHR13348:SF0">
    <property type="entry name" value="RIBONUCLEASE P PROTEIN SUBUNIT P29"/>
    <property type="match status" value="1"/>
</dbReference>
<evidence type="ECO:0000256" key="2">
    <source>
        <dbReference type="ARBA" id="ARBA00006181"/>
    </source>
</evidence>
<dbReference type="RefSeq" id="XP_066072327.1">
    <property type="nucleotide sequence ID" value="XM_066216230.1"/>
</dbReference>
<comment type="similarity">
    <text evidence="2">Belongs to the eukaryotic/archaeal RNase P protein component 1 family.</text>
</comment>
<dbReference type="InterPro" id="IPR023538">
    <property type="entry name" value="RNP1"/>
</dbReference>
<dbReference type="PANTHER" id="PTHR13348">
    <property type="entry name" value="RIBONUCLEASE P SUBUNIT P29"/>
    <property type="match status" value="1"/>
</dbReference>
<comment type="subcellular location">
    <subcellularLocation>
        <location evidence="1">Nucleus</location>
    </subcellularLocation>
</comment>
<feature type="compositionally biased region" description="Basic and acidic residues" evidence="8">
    <location>
        <begin position="116"/>
        <end position="132"/>
    </location>
</feature>
<dbReference type="GO" id="GO:0016787">
    <property type="term" value="F:hydrolase activity"/>
    <property type="evidence" value="ECO:0007669"/>
    <property type="project" value="UniProtKB-KW"/>
</dbReference>
<gene>
    <name evidence="9" type="ORF">L201_000428</name>
</gene>
<feature type="region of interest" description="Disordered" evidence="8">
    <location>
        <begin position="367"/>
        <end position="406"/>
    </location>
</feature>
<keyword evidence="4" id="KW-0819">tRNA processing</keyword>
<feature type="compositionally biased region" description="Polar residues" evidence="8">
    <location>
        <begin position="82"/>
        <end position="102"/>
    </location>
</feature>
<dbReference type="Gene3D" id="2.30.30.210">
    <property type="entry name" value="Ribonuclease P/MRP, subunit p29"/>
    <property type="match status" value="1"/>
</dbReference>
<dbReference type="InterPro" id="IPR002730">
    <property type="entry name" value="Rpp29/RNP1"/>
</dbReference>
<evidence type="ECO:0000256" key="5">
    <source>
        <dbReference type="ARBA" id="ARBA00022722"/>
    </source>
</evidence>
<sequence length="406" mass="44904">MPAVSSASPSASSSRMASPIPSGSGTSSVQPIDAYRNLSTQVKKPIIPLIPSTSSGSTSNIPNLPTLLSLDPITYSARLSGKTLQTSDPTSISISAGSSNDISPLVRGKKRNRGYPSEKEKVKNEHQSKESEMKGLGLIGMRRVKRRLGGIMSKGMKISYESLIPLNHLHTQYLFQLLSLPPLPNKLPSSEEGIPITINSEVLLSKISKSDFTGVKIQVVSSRNKSLIGIGGIIIEETYSTFRLVISTKNQIKIIPKDGTLFRLFIPAYSPPRNPSTSFKSTTQKEEETEEAGNEEEFDLEKFLSKCPQYQIDLLGSNFLNRSNDRVGKKLKYHMGQGGGSGWSEEWVNQTDWSKTFNQLSDQLGENQIDEPLRMKMSKNHQKIPNKKRKRNKSRRKDPPAFGNPE</sequence>
<keyword evidence="10" id="KW-1185">Reference proteome</keyword>
<feature type="compositionally biased region" description="Low complexity" evidence="8">
    <location>
        <begin position="1"/>
        <end position="24"/>
    </location>
</feature>
<dbReference type="Pfam" id="PF01868">
    <property type="entry name" value="RNase_P-MRP_p29"/>
    <property type="match status" value="1"/>
</dbReference>
<dbReference type="GO" id="GO:0000172">
    <property type="term" value="C:ribonuclease MRP complex"/>
    <property type="evidence" value="ECO:0007669"/>
    <property type="project" value="InterPro"/>
</dbReference>
<dbReference type="InterPro" id="IPR036980">
    <property type="entry name" value="RNase_P/MRP_Rpp29_sf"/>
</dbReference>
<keyword evidence="7" id="KW-0378">Hydrolase</keyword>
<dbReference type="SUPFAM" id="SSF101744">
    <property type="entry name" value="Rof/RNase P subunit-like"/>
    <property type="match status" value="1"/>
</dbReference>
<keyword evidence="3" id="KW-0963">Cytoplasm</keyword>
<dbReference type="SMART" id="SM00538">
    <property type="entry name" value="POP4"/>
    <property type="match status" value="1"/>
</dbReference>
<feature type="region of interest" description="Disordered" evidence="8">
    <location>
        <begin position="273"/>
        <end position="295"/>
    </location>
</feature>
<name>A0AAX4JL14_9TREE</name>
<protein>
    <submittedName>
        <fullName evidence="9">Uncharacterized protein</fullName>
    </submittedName>
</protein>
<feature type="region of interest" description="Disordered" evidence="8">
    <location>
        <begin position="82"/>
        <end position="132"/>
    </location>
</feature>
<feature type="compositionally biased region" description="Basic residues" evidence="8">
    <location>
        <begin position="376"/>
        <end position="396"/>
    </location>
</feature>
<proteinExistence type="inferred from homology"/>
<evidence type="ECO:0000313" key="9">
    <source>
        <dbReference type="EMBL" id="WWC85564.1"/>
    </source>
</evidence>
<dbReference type="HAMAP" id="MF_00754">
    <property type="entry name" value="RNase_P_1"/>
    <property type="match status" value="1"/>
</dbReference>
<dbReference type="GO" id="GO:0006364">
    <property type="term" value="P:rRNA processing"/>
    <property type="evidence" value="ECO:0007669"/>
    <property type="project" value="TreeGrafter"/>
</dbReference>
<dbReference type="GO" id="GO:0030677">
    <property type="term" value="C:ribonuclease P complex"/>
    <property type="evidence" value="ECO:0007669"/>
    <property type="project" value="InterPro"/>
</dbReference>
<accession>A0AAX4JL14</accession>
<feature type="region of interest" description="Disordered" evidence="8">
    <location>
        <begin position="1"/>
        <end position="36"/>
    </location>
</feature>
<keyword evidence="6" id="KW-0255">Endonuclease</keyword>
<dbReference type="Proteomes" id="UP001355207">
    <property type="component" value="Chromosome 1"/>
</dbReference>
<evidence type="ECO:0000256" key="8">
    <source>
        <dbReference type="SAM" id="MobiDB-lite"/>
    </source>
</evidence>
<evidence type="ECO:0000313" key="10">
    <source>
        <dbReference type="Proteomes" id="UP001355207"/>
    </source>
</evidence>
<dbReference type="GO" id="GO:0001682">
    <property type="term" value="P:tRNA 5'-leader removal"/>
    <property type="evidence" value="ECO:0007669"/>
    <property type="project" value="InterPro"/>
</dbReference>
<dbReference type="GeneID" id="91091100"/>
<reference evidence="9 10" key="1">
    <citation type="submission" date="2024-01" db="EMBL/GenBank/DDBJ databases">
        <title>Comparative genomics of Cryptococcus and Kwoniella reveals pathogenesis evolution and contrasting modes of karyotype evolution via chromosome fusion or intercentromeric recombination.</title>
        <authorList>
            <person name="Coelho M.A."/>
            <person name="David-Palma M."/>
            <person name="Shea T."/>
            <person name="Bowers K."/>
            <person name="McGinley-Smith S."/>
            <person name="Mohammad A.W."/>
            <person name="Gnirke A."/>
            <person name="Yurkov A.M."/>
            <person name="Nowrousian M."/>
            <person name="Sun S."/>
            <person name="Cuomo C.A."/>
            <person name="Heitman J."/>
        </authorList>
    </citation>
    <scope>NUCLEOTIDE SEQUENCE [LARGE SCALE GENOMIC DNA]</scope>
    <source>
        <strain evidence="9 10">CBS 6074</strain>
    </source>
</reference>
<dbReference type="GO" id="GO:0033204">
    <property type="term" value="F:ribonuclease P RNA binding"/>
    <property type="evidence" value="ECO:0007669"/>
    <property type="project" value="InterPro"/>
</dbReference>
<dbReference type="GO" id="GO:0005634">
    <property type="term" value="C:nucleus"/>
    <property type="evidence" value="ECO:0007669"/>
    <property type="project" value="UniProtKB-SubCell"/>
</dbReference>
<dbReference type="InterPro" id="IPR023534">
    <property type="entry name" value="Rof/RNase_P-like"/>
</dbReference>
<dbReference type="EMBL" id="CP144098">
    <property type="protein sequence ID" value="WWC85564.1"/>
    <property type="molecule type" value="Genomic_DNA"/>
</dbReference>
<organism evidence="9 10">
    <name type="scientific">Kwoniella dendrophila CBS 6074</name>
    <dbReference type="NCBI Taxonomy" id="1295534"/>
    <lineage>
        <taxon>Eukaryota</taxon>
        <taxon>Fungi</taxon>
        <taxon>Dikarya</taxon>
        <taxon>Basidiomycota</taxon>
        <taxon>Agaricomycotina</taxon>
        <taxon>Tremellomycetes</taxon>
        <taxon>Tremellales</taxon>
        <taxon>Cryptococcaceae</taxon>
        <taxon>Kwoniella</taxon>
    </lineage>
</organism>
<evidence type="ECO:0000256" key="6">
    <source>
        <dbReference type="ARBA" id="ARBA00022759"/>
    </source>
</evidence>
<keyword evidence="5" id="KW-0540">Nuclease</keyword>
<evidence type="ECO:0000256" key="4">
    <source>
        <dbReference type="ARBA" id="ARBA00022694"/>
    </source>
</evidence>
<dbReference type="GO" id="GO:0004519">
    <property type="term" value="F:endonuclease activity"/>
    <property type="evidence" value="ECO:0007669"/>
    <property type="project" value="UniProtKB-KW"/>
</dbReference>
<dbReference type="InterPro" id="IPR016848">
    <property type="entry name" value="RNase_P/MRP_Rpp29-subunit"/>
</dbReference>